<keyword evidence="11 12" id="KW-0511">Multifunctional enzyme</keyword>
<dbReference type="InterPro" id="IPR000672">
    <property type="entry name" value="THF_DH/CycHdrlase"/>
</dbReference>
<keyword evidence="4 12" id="KW-0028">Amino-acid biosynthesis</keyword>
<keyword evidence="7 12" id="KW-0521">NADP</keyword>
<evidence type="ECO:0000256" key="6">
    <source>
        <dbReference type="ARBA" id="ARBA00022801"/>
    </source>
</evidence>
<dbReference type="PROSITE" id="PS00767">
    <property type="entry name" value="THF_DHG_CYH_2"/>
    <property type="match status" value="1"/>
</dbReference>
<dbReference type="EC" id="1.5.1.5" evidence="12"/>
<proteinExistence type="inferred from homology"/>
<dbReference type="GO" id="GO:0004477">
    <property type="term" value="F:methenyltetrahydrofolate cyclohydrolase activity"/>
    <property type="evidence" value="ECO:0007669"/>
    <property type="project" value="UniProtKB-UniRule"/>
</dbReference>
<evidence type="ECO:0000256" key="2">
    <source>
        <dbReference type="ARBA" id="ARBA00011738"/>
    </source>
</evidence>
<dbReference type="RefSeq" id="WP_008295041.1">
    <property type="nucleotide sequence ID" value="NZ_CM002299.1"/>
</dbReference>
<comment type="subunit">
    <text evidence="2 12">Homodimer.</text>
</comment>
<feature type="binding site" evidence="12">
    <location>
        <position position="234"/>
    </location>
    <ligand>
        <name>NADP(+)</name>
        <dbReference type="ChEBI" id="CHEBI:58349"/>
    </ligand>
</feature>
<evidence type="ECO:0000313" key="15">
    <source>
        <dbReference type="EMBL" id="EAQ96310.1"/>
    </source>
</evidence>
<dbReference type="PROSITE" id="PS00766">
    <property type="entry name" value="THF_DHG_CYH_1"/>
    <property type="match status" value="1"/>
</dbReference>
<dbReference type="FunFam" id="3.40.50.720:FF:000006">
    <property type="entry name" value="Bifunctional protein FolD"/>
    <property type="match status" value="1"/>
</dbReference>
<keyword evidence="10 12" id="KW-0486">Methionine biosynthesis</keyword>
<keyword evidence="16" id="KW-1185">Reference proteome</keyword>
<dbReference type="GO" id="GO:0009086">
    <property type="term" value="P:methionine biosynthetic process"/>
    <property type="evidence" value="ECO:0007669"/>
    <property type="project" value="UniProtKB-KW"/>
</dbReference>
<evidence type="ECO:0000256" key="9">
    <source>
        <dbReference type="ARBA" id="ARBA00023102"/>
    </source>
</evidence>
<keyword evidence="6 12" id="KW-0378">Hydrolase</keyword>
<dbReference type="InterPro" id="IPR020631">
    <property type="entry name" value="THF_DH/CycHdrlase_NAD-bd_dom"/>
</dbReference>
<feature type="domain" description="Tetrahydrofolate dehydrogenase/cyclohydrolase catalytic" evidence="13">
    <location>
        <begin position="6"/>
        <end position="121"/>
    </location>
</feature>
<dbReference type="InterPro" id="IPR020630">
    <property type="entry name" value="THF_DH/CycHdrlase_cat_dom"/>
</dbReference>
<dbReference type="STRING" id="314285.KT71_13025"/>
<dbReference type="Pfam" id="PF00763">
    <property type="entry name" value="THF_DHG_CYH"/>
    <property type="match status" value="1"/>
</dbReference>
<evidence type="ECO:0000259" key="13">
    <source>
        <dbReference type="Pfam" id="PF00763"/>
    </source>
</evidence>
<dbReference type="Gene3D" id="3.40.50.10860">
    <property type="entry name" value="Leucine Dehydrogenase, chain A, domain 1"/>
    <property type="match status" value="1"/>
</dbReference>
<dbReference type="CDD" id="cd01080">
    <property type="entry name" value="NAD_bind_m-THF_DH_Cyclohyd"/>
    <property type="match status" value="1"/>
</dbReference>
<dbReference type="GO" id="GO:0004488">
    <property type="term" value="F:methylenetetrahydrofolate dehydrogenase (NADP+) activity"/>
    <property type="evidence" value="ECO:0007669"/>
    <property type="project" value="UniProtKB-UniRule"/>
</dbReference>
<dbReference type="HOGENOM" id="CLU_034045_2_1_6"/>
<feature type="domain" description="Tetrahydrofolate dehydrogenase/cyclohydrolase NAD(P)-binding" evidence="14">
    <location>
        <begin position="141"/>
        <end position="289"/>
    </location>
</feature>
<evidence type="ECO:0000259" key="14">
    <source>
        <dbReference type="Pfam" id="PF02882"/>
    </source>
</evidence>
<comment type="function">
    <text evidence="12">Catalyzes the oxidation of 5,10-methylenetetrahydrofolate to 5,10-methenyltetrahydrofolate and then the hydrolysis of 5,10-methenyltetrahydrofolate to 10-formyltetrahydrofolate.</text>
</comment>
<organism evidence="15 16">
    <name type="scientific">Congregibacter litoralis KT71</name>
    <dbReference type="NCBI Taxonomy" id="314285"/>
    <lineage>
        <taxon>Bacteria</taxon>
        <taxon>Pseudomonadati</taxon>
        <taxon>Pseudomonadota</taxon>
        <taxon>Gammaproteobacteria</taxon>
        <taxon>Cellvibrionales</taxon>
        <taxon>Halieaceae</taxon>
        <taxon>Congregibacter</taxon>
    </lineage>
</organism>
<feature type="binding site" evidence="12">
    <location>
        <begin position="168"/>
        <end position="170"/>
    </location>
    <ligand>
        <name>NADP(+)</name>
        <dbReference type="ChEBI" id="CHEBI:58349"/>
    </ligand>
</feature>
<comment type="caution">
    <text evidence="15">The sequence shown here is derived from an EMBL/GenBank/DDBJ whole genome shotgun (WGS) entry which is preliminary data.</text>
</comment>
<dbReference type="PANTHER" id="PTHR48099:SF5">
    <property type="entry name" value="C-1-TETRAHYDROFOLATE SYNTHASE, CYTOPLASMIC"/>
    <property type="match status" value="1"/>
</dbReference>
<accession>A4AC82</accession>
<gene>
    <name evidence="12" type="primary">folD</name>
    <name evidence="15" type="ORF">KT71_13025</name>
</gene>
<dbReference type="Pfam" id="PF02882">
    <property type="entry name" value="THF_DHG_CYH_C"/>
    <property type="match status" value="1"/>
</dbReference>
<sequence>MSASIIDGKAAAQALRDRLAIEVSRIDAEHSWVPGLAVVLVGEDPASQVYVRNKGKQTAEAGMRSFEHKLPASTSERELLDLVESLNRDDAVNGILVQLPLPEHIDAQLVIETIDPAKDVDGFHPMNTGALSNGDPTALVPCTPLGCLMMLREQFPEGIAGLNAVVVGRSNIVGKPMAQLLIAESCTVTVAHSKTRDLPALCRTADILVAAVGRPEMVRGDWVKEGAVVIDVGINRVQLEGQEKARLVGDVAFAEAAERAKAITPVPGGVGPMTIACLLRNTVVAACRQHRVVCELG</sequence>
<dbReference type="GO" id="GO:0000105">
    <property type="term" value="P:L-histidine biosynthetic process"/>
    <property type="evidence" value="ECO:0007669"/>
    <property type="project" value="UniProtKB-KW"/>
</dbReference>
<dbReference type="PRINTS" id="PR00085">
    <property type="entry name" value="THFDHDRGNASE"/>
</dbReference>
<dbReference type="EC" id="3.5.4.9" evidence="12"/>
<reference evidence="15 16" key="2">
    <citation type="journal article" date="2009" name="PLoS ONE">
        <title>The photosynthetic apparatus and its regulation in the aerobic gammaproteobacterium Congregibacter litoralis gen. nov., sp. nov.</title>
        <authorList>
            <person name="Spring S."/>
            <person name="Lunsdorf H."/>
            <person name="Fuchs B.M."/>
            <person name="Tindall B.J."/>
        </authorList>
    </citation>
    <scope>NUCLEOTIDE SEQUENCE [LARGE SCALE GENOMIC DNA]</scope>
    <source>
        <strain evidence="15">KT71</strain>
    </source>
</reference>
<dbReference type="NCBIfam" id="NF010783">
    <property type="entry name" value="PRK14186.1"/>
    <property type="match status" value="1"/>
</dbReference>
<dbReference type="FunFam" id="3.40.50.10860:FF:000005">
    <property type="entry name" value="C-1-tetrahydrofolate synthase, cytoplasmic, putative"/>
    <property type="match status" value="1"/>
</dbReference>
<evidence type="ECO:0000256" key="10">
    <source>
        <dbReference type="ARBA" id="ARBA00023167"/>
    </source>
</evidence>
<comment type="catalytic activity">
    <reaction evidence="12">
        <text>(6R)-5,10-methenyltetrahydrofolate + H2O = (6R)-10-formyltetrahydrofolate + H(+)</text>
        <dbReference type="Rhea" id="RHEA:23700"/>
        <dbReference type="ChEBI" id="CHEBI:15377"/>
        <dbReference type="ChEBI" id="CHEBI:15378"/>
        <dbReference type="ChEBI" id="CHEBI:57455"/>
        <dbReference type="ChEBI" id="CHEBI:195366"/>
        <dbReference type="EC" id="3.5.4.9"/>
    </reaction>
</comment>
<dbReference type="NCBIfam" id="NF010785">
    <property type="entry name" value="PRK14188.1"/>
    <property type="match status" value="1"/>
</dbReference>
<keyword evidence="5 12" id="KW-0658">Purine biosynthesis</keyword>
<evidence type="ECO:0000313" key="16">
    <source>
        <dbReference type="Proteomes" id="UP000019205"/>
    </source>
</evidence>
<dbReference type="NCBIfam" id="NF008058">
    <property type="entry name" value="PRK10792.1"/>
    <property type="match status" value="1"/>
</dbReference>
<comment type="pathway">
    <text evidence="1 12">One-carbon metabolism; tetrahydrofolate interconversion.</text>
</comment>
<reference evidence="15 16" key="1">
    <citation type="journal article" date="2007" name="Proc. Natl. Acad. Sci. U.S.A.">
        <title>Characterization of a marine gammaproteobacterium capable of aerobic anoxygenic photosynthesis.</title>
        <authorList>
            <person name="Fuchs B.M."/>
            <person name="Spring S."/>
            <person name="Teeling H."/>
            <person name="Quast C."/>
            <person name="Wulf J."/>
            <person name="Schattenhofer M."/>
            <person name="Yan S."/>
            <person name="Ferriera S."/>
            <person name="Johnson J."/>
            <person name="Glockner F.O."/>
            <person name="Amann R."/>
        </authorList>
    </citation>
    <scope>NUCLEOTIDE SEQUENCE [LARGE SCALE GENOMIC DNA]</scope>
    <source>
        <strain evidence="15">KT71</strain>
    </source>
</reference>
<keyword evidence="3 12" id="KW-0554">One-carbon metabolism</keyword>
<evidence type="ECO:0000256" key="8">
    <source>
        <dbReference type="ARBA" id="ARBA00023002"/>
    </source>
</evidence>
<evidence type="ECO:0000256" key="5">
    <source>
        <dbReference type="ARBA" id="ARBA00022755"/>
    </source>
</evidence>
<dbReference type="GO" id="GO:0005829">
    <property type="term" value="C:cytosol"/>
    <property type="evidence" value="ECO:0007669"/>
    <property type="project" value="TreeGrafter"/>
</dbReference>
<dbReference type="SUPFAM" id="SSF51735">
    <property type="entry name" value="NAD(P)-binding Rossmann-fold domains"/>
    <property type="match status" value="1"/>
</dbReference>
<dbReference type="OrthoDB" id="9803580at2"/>
<evidence type="ECO:0000256" key="11">
    <source>
        <dbReference type="ARBA" id="ARBA00023268"/>
    </source>
</evidence>
<keyword evidence="9 12" id="KW-0368">Histidine biosynthesis</keyword>
<evidence type="ECO:0000256" key="1">
    <source>
        <dbReference type="ARBA" id="ARBA00004777"/>
    </source>
</evidence>
<protein>
    <recommendedName>
        <fullName evidence="12">Bifunctional protein FolD</fullName>
    </recommendedName>
    <domain>
        <recommendedName>
            <fullName evidence="12">Methylenetetrahydrofolate dehydrogenase</fullName>
            <ecNumber evidence="12">1.5.1.5</ecNumber>
        </recommendedName>
    </domain>
    <domain>
        <recommendedName>
            <fullName evidence="12">Methenyltetrahydrofolate cyclohydrolase</fullName>
            <ecNumber evidence="12">3.5.4.9</ecNumber>
        </recommendedName>
    </domain>
</protein>
<evidence type="ECO:0000256" key="3">
    <source>
        <dbReference type="ARBA" id="ARBA00022563"/>
    </source>
</evidence>
<dbReference type="HAMAP" id="MF_01576">
    <property type="entry name" value="THF_DHG_CYH"/>
    <property type="match status" value="1"/>
</dbReference>
<dbReference type="EMBL" id="AAOA02000001">
    <property type="protein sequence ID" value="EAQ96310.1"/>
    <property type="molecule type" value="Genomic_DNA"/>
</dbReference>
<comment type="caution">
    <text evidence="12">Lacks conserved residue(s) required for the propagation of feature annotation.</text>
</comment>
<dbReference type="eggNOG" id="COG0190">
    <property type="taxonomic scope" value="Bacteria"/>
</dbReference>
<comment type="similarity">
    <text evidence="12">Belongs to the tetrahydrofolate dehydrogenase/cyclohydrolase family.</text>
</comment>
<dbReference type="Gene3D" id="3.40.50.720">
    <property type="entry name" value="NAD(P)-binding Rossmann-like Domain"/>
    <property type="match status" value="1"/>
</dbReference>
<keyword evidence="8 12" id="KW-0560">Oxidoreductase</keyword>
<evidence type="ECO:0000256" key="4">
    <source>
        <dbReference type="ARBA" id="ARBA00022605"/>
    </source>
</evidence>
<dbReference type="GO" id="GO:0035999">
    <property type="term" value="P:tetrahydrofolate interconversion"/>
    <property type="evidence" value="ECO:0007669"/>
    <property type="project" value="UniProtKB-UniRule"/>
</dbReference>
<dbReference type="InterPro" id="IPR046346">
    <property type="entry name" value="Aminoacid_DH-like_N_sf"/>
</dbReference>
<dbReference type="SUPFAM" id="SSF53223">
    <property type="entry name" value="Aminoacid dehydrogenase-like, N-terminal domain"/>
    <property type="match status" value="1"/>
</dbReference>
<dbReference type="PANTHER" id="PTHR48099">
    <property type="entry name" value="C-1-TETRAHYDROFOLATE SYNTHASE, CYTOPLASMIC-RELATED"/>
    <property type="match status" value="1"/>
</dbReference>
<dbReference type="Proteomes" id="UP000019205">
    <property type="component" value="Chromosome"/>
</dbReference>
<dbReference type="GO" id="GO:0006164">
    <property type="term" value="P:purine nucleotide biosynthetic process"/>
    <property type="evidence" value="ECO:0007669"/>
    <property type="project" value="UniProtKB-KW"/>
</dbReference>
<evidence type="ECO:0000256" key="12">
    <source>
        <dbReference type="HAMAP-Rule" id="MF_01576"/>
    </source>
</evidence>
<dbReference type="AlphaFoldDB" id="A4AC82"/>
<dbReference type="InterPro" id="IPR020867">
    <property type="entry name" value="THF_DH/CycHdrlase_CS"/>
</dbReference>
<dbReference type="InterPro" id="IPR036291">
    <property type="entry name" value="NAD(P)-bd_dom_sf"/>
</dbReference>
<name>A4AC82_9GAMM</name>
<evidence type="ECO:0000256" key="7">
    <source>
        <dbReference type="ARBA" id="ARBA00022857"/>
    </source>
</evidence>
<comment type="catalytic activity">
    <reaction evidence="12">
        <text>(6R)-5,10-methylene-5,6,7,8-tetrahydrofolate + NADP(+) = (6R)-5,10-methenyltetrahydrofolate + NADPH</text>
        <dbReference type="Rhea" id="RHEA:22812"/>
        <dbReference type="ChEBI" id="CHEBI:15636"/>
        <dbReference type="ChEBI" id="CHEBI:57455"/>
        <dbReference type="ChEBI" id="CHEBI:57783"/>
        <dbReference type="ChEBI" id="CHEBI:58349"/>
        <dbReference type="EC" id="1.5.1.5"/>
    </reaction>
</comment>
<dbReference type="UniPathway" id="UPA00193"/>